<protein>
    <submittedName>
        <fullName evidence="1">Uncharacterized protein</fullName>
    </submittedName>
</protein>
<dbReference type="RefSeq" id="XP_004183438.1">
    <property type="nucleotide sequence ID" value="XM_004183390.1"/>
</dbReference>
<dbReference type="AlphaFoldDB" id="A0A0A1TV19"/>
<dbReference type="EMBL" id="KB207167">
    <property type="protein sequence ID" value="ELP84092.1"/>
    <property type="molecule type" value="Genomic_DNA"/>
</dbReference>
<dbReference type="GeneID" id="14883068"/>
<dbReference type="VEuPathDB" id="AmoebaDB:EIN_502050"/>
<organism evidence="1 2">
    <name type="scientific">Entamoeba invadens IP1</name>
    <dbReference type="NCBI Taxonomy" id="370355"/>
    <lineage>
        <taxon>Eukaryota</taxon>
        <taxon>Amoebozoa</taxon>
        <taxon>Evosea</taxon>
        <taxon>Archamoebae</taxon>
        <taxon>Mastigamoebida</taxon>
        <taxon>Entamoebidae</taxon>
        <taxon>Entamoeba</taxon>
    </lineage>
</organism>
<proteinExistence type="predicted"/>
<name>A0A0A1TV19_ENTIV</name>
<accession>A0A0A1TV19</accession>
<sequence length="295" mass="34833">MLFIRENNSDNIEVLRGICHDYVVRLIQALVVRFANPLRKSTCFEIFEEYHLKEYELEIDTYQDFVDLQQRLADPQLLMKMKMYMLEMDIPRLDEYDDFADEAELIMEWCHDNINSVSKIKAKMDLIYKSPEIRCTKDQKDIIDTAFPTGHFSSDLPGSDDGSSATEGSLESKKIQIFKQRKFYRNEKDKNINIFLEQCSENYFTAPNVLNLMESRVEFQRFIGCCMELNLIAVTTCSVERSFSLIKRASRPNRKNYSREIRVETKERLSFLNRNTSRDRFVPSVQCQQYTESEL</sequence>
<reference evidence="1 2" key="1">
    <citation type="submission" date="2012-10" db="EMBL/GenBank/DDBJ databases">
        <authorList>
            <person name="Zafar N."/>
            <person name="Inman J."/>
            <person name="Hall N."/>
            <person name="Lorenzi H."/>
            <person name="Caler E."/>
        </authorList>
    </citation>
    <scope>NUCLEOTIDE SEQUENCE [LARGE SCALE GENOMIC DNA]</scope>
    <source>
        <strain evidence="1 2">IP1</strain>
    </source>
</reference>
<gene>
    <name evidence="1" type="ORF">EIN_502050</name>
</gene>
<evidence type="ECO:0000313" key="2">
    <source>
        <dbReference type="Proteomes" id="UP000014680"/>
    </source>
</evidence>
<dbReference type="KEGG" id="eiv:EIN_502050"/>
<keyword evidence="2" id="KW-1185">Reference proteome</keyword>
<dbReference type="Proteomes" id="UP000014680">
    <property type="component" value="Unassembled WGS sequence"/>
</dbReference>
<evidence type="ECO:0000313" key="1">
    <source>
        <dbReference type="EMBL" id="ELP84092.1"/>
    </source>
</evidence>